<accession>X0SSG6</accession>
<gene>
    <name evidence="1" type="ORF">S01H1_03510</name>
</gene>
<name>X0SSG6_9ZZZZ</name>
<organism evidence="1">
    <name type="scientific">marine sediment metagenome</name>
    <dbReference type="NCBI Taxonomy" id="412755"/>
    <lineage>
        <taxon>unclassified sequences</taxon>
        <taxon>metagenomes</taxon>
        <taxon>ecological metagenomes</taxon>
    </lineage>
</organism>
<sequence length="112" mass="12212">GPFIDLTVRPAGEPEEGWELADVVRSEETEVAVSVRSSPEFGEIDRVRLLWGGLATGGEIPLESLEAVSSGAYESRMTTLFRPPCRGYLRAEVRTVNPGRIALTNPVRLGPF</sequence>
<reference evidence="1" key="1">
    <citation type="journal article" date="2014" name="Front. Microbiol.">
        <title>High frequency of phylogenetically diverse reductive dehalogenase-homologous genes in deep subseafloor sedimentary metagenomes.</title>
        <authorList>
            <person name="Kawai M."/>
            <person name="Futagami T."/>
            <person name="Toyoda A."/>
            <person name="Takaki Y."/>
            <person name="Nishi S."/>
            <person name="Hori S."/>
            <person name="Arai W."/>
            <person name="Tsubouchi T."/>
            <person name="Morono Y."/>
            <person name="Uchiyama I."/>
            <person name="Ito T."/>
            <person name="Fujiyama A."/>
            <person name="Inagaki F."/>
            <person name="Takami H."/>
        </authorList>
    </citation>
    <scope>NUCLEOTIDE SEQUENCE</scope>
    <source>
        <strain evidence="1">Expedition CK06-06</strain>
    </source>
</reference>
<protein>
    <submittedName>
        <fullName evidence="1">Uncharacterized protein</fullName>
    </submittedName>
</protein>
<evidence type="ECO:0000313" key="1">
    <source>
        <dbReference type="EMBL" id="GAF78091.1"/>
    </source>
</evidence>
<comment type="caution">
    <text evidence="1">The sequence shown here is derived from an EMBL/GenBank/DDBJ whole genome shotgun (WGS) entry which is preliminary data.</text>
</comment>
<dbReference type="AlphaFoldDB" id="X0SSG6"/>
<feature type="non-terminal residue" evidence="1">
    <location>
        <position position="1"/>
    </location>
</feature>
<dbReference type="EMBL" id="BARS01001907">
    <property type="protein sequence ID" value="GAF78091.1"/>
    <property type="molecule type" value="Genomic_DNA"/>
</dbReference>
<proteinExistence type="predicted"/>